<organism evidence="5 6">
    <name type="scientific">Rhinocladiella mackenziei CBS 650.93</name>
    <dbReference type="NCBI Taxonomy" id="1442369"/>
    <lineage>
        <taxon>Eukaryota</taxon>
        <taxon>Fungi</taxon>
        <taxon>Dikarya</taxon>
        <taxon>Ascomycota</taxon>
        <taxon>Pezizomycotina</taxon>
        <taxon>Eurotiomycetes</taxon>
        <taxon>Chaetothyriomycetidae</taxon>
        <taxon>Chaetothyriales</taxon>
        <taxon>Herpotrichiellaceae</taxon>
        <taxon>Rhinocladiella</taxon>
    </lineage>
</organism>
<dbReference type="AlphaFoldDB" id="A0A0D2IZI6"/>
<evidence type="ECO:0000313" key="5">
    <source>
        <dbReference type="EMBL" id="KIX02020.1"/>
    </source>
</evidence>
<dbReference type="SMART" id="SM00822">
    <property type="entry name" value="PKS_KR"/>
    <property type="match status" value="1"/>
</dbReference>
<dbReference type="GeneID" id="25296030"/>
<accession>A0A0D2IZI6</accession>
<dbReference type="PANTHER" id="PTHR44196">
    <property type="entry name" value="DEHYDROGENASE/REDUCTASE SDR FAMILY MEMBER 7B"/>
    <property type="match status" value="1"/>
</dbReference>
<dbReference type="Proteomes" id="UP000053617">
    <property type="component" value="Unassembled WGS sequence"/>
</dbReference>
<dbReference type="Pfam" id="PF00106">
    <property type="entry name" value="adh_short"/>
    <property type="match status" value="1"/>
</dbReference>
<evidence type="ECO:0000256" key="2">
    <source>
        <dbReference type="ARBA" id="ARBA00023002"/>
    </source>
</evidence>
<feature type="domain" description="Ketoreductase" evidence="4">
    <location>
        <begin position="31"/>
        <end position="210"/>
    </location>
</feature>
<dbReference type="Gene3D" id="3.40.50.720">
    <property type="entry name" value="NAD(P)-binding Rossmann-like Domain"/>
    <property type="match status" value="1"/>
</dbReference>
<dbReference type="PANTHER" id="PTHR44196:SF1">
    <property type="entry name" value="DEHYDROGENASE_REDUCTASE SDR FAMILY MEMBER 7B"/>
    <property type="match status" value="1"/>
</dbReference>
<sequence>MTELPSYTKKWHNDVYPSINASRPELSAKGKRIVITGGAGGIGAATAEAFIVAGASEVIILGRTEKTLQSAKSAIENKYHKATVVALVSDITDPQSTTQAFDTISKRGSIDVFINNAGYLSDIGPAATSDVAEWWRSFEVNVRGSLQAVQAALKNISNNGVIINVTSAAALVPSVPGHSAYAVSKIGSTKLFEYIQHENTTIRIFNLQPGIIESTGMASKAAEQSGISWPQQDTLQLPAHFMVWLSSPEGAFLKGRFVWANWDIDELRAKAKDLEENPTMLTLGLIGWPQ</sequence>
<dbReference type="InterPro" id="IPR036291">
    <property type="entry name" value="NAD(P)-bd_dom_sf"/>
</dbReference>
<evidence type="ECO:0000256" key="1">
    <source>
        <dbReference type="ARBA" id="ARBA00006484"/>
    </source>
</evidence>
<dbReference type="PRINTS" id="PR00080">
    <property type="entry name" value="SDRFAMILY"/>
</dbReference>
<evidence type="ECO:0000259" key="4">
    <source>
        <dbReference type="SMART" id="SM00822"/>
    </source>
</evidence>
<dbReference type="GO" id="GO:0016491">
    <property type="term" value="F:oxidoreductase activity"/>
    <property type="evidence" value="ECO:0007669"/>
    <property type="project" value="UniProtKB-KW"/>
</dbReference>
<dbReference type="VEuPathDB" id="FungiDB:Z518_07959"/>
<dbReference type="EMBL" id="KN847480">
    <property type="protein sequence ID" value="KIX02020.1"/>
    <property type="molecule type" value="Genomic_DNA"/>
</dbReference>
<dbReference type="STRING" id="1442369.A0A0D2IZI6"/>
<comment type="similarity">
    <text evidence="1 3">Belongs to the short-chain dehydrogenases/reductases (SDR) family.</text>
</comment>
<dbReference type="CDD" id="cd05233">
    <property type="entry name" value="SDR_c"/>
    <property type="match status" value="1"/>
</dbReference>
<gene>
    <name evidence="5" type="ORF">Z518_07959</name>
</gene>
<name>A0A0D2IZI6_9EURO</name>
<keyword evidence="2" id="KW-0560">Oxidoreductase</keyword>
<reference evidence="5 6" key="1">
    <citation type="submission" date="2015-01" db="EMBL/GenBank/DDBJ databases">
        <title>The Genome Sequence of Rhinocladiella mackenzie CBS 650.93.</title>
        <authorList>
            <consortium name="The Broad Institute Genomics Platform"/>
            <person name="Cuomo C."/>
            <person name="de Hoog S."/>
            <person name="Gorbushina A."/>
            <person name="Stielow B."/>
            <person name="Teixiera M."/>
            <person name="Abouelleil A."/>
            <person name="Chapman S.B."/>
            <person name="Priest M."/>
            <person name="Young S.K."/>
            <person name="Wortman J."/>
            <person name="Nusbaum C."/>
            <person name="Birren B."/>
        </authorList>
    </citation>
    <scope>NUCLEOTIDE SEQUENCE [LARGE SCALE GENOMIC DNA]</scope>
    <source>
        <strain evidence="5 6">CBS 650.93</strain>
    </source>
</reference>
<dbReference type="OrthoDB" id="1933717at2759"/>
<dbReference type="GO" id="GO:0016020">
    <property type="term" value="C:membrane"/>
    <property type="evidence" value="ECO:0007669"/>
    <property type="project" value="TreeGrafter"/>
</dbReference>
<protein>
    <recommendedName>
        <fullName evidence="4">Ketoreductase domain-containing protein</fullName>
    </recommendedName>
</protein>
<proteinExistence type="inferred from homology"/>
<dbReference type="RefSeq" id="XP_013269156.1">
    <property type="nucleotide sequence ID" value="XM_013413702.1"/>
</dbReference>
<dbReference type="InterPro" id="IPR002347">
    <property type="entry name" value="SDR_fam"/>
</dbReference>
<dbReference type="HOGENOM" id="CLU_010194_8_2_1"/>
<evidence type="ECO:0000313" key="6">
    <source>
        <dbReference type="Proteomes" id="UP000053617"/>
    </source>
</evidence>
<dbReference type="PRINTS" id="PR00081">
    <property type="entry name" value="GDHRDH"/>
</dbReference>
<keyword evidence="6" id="KW-1185">Reference proteome</keyword>
<evidence type="ECO:0000256" key="3">
    <source>
        <dbReference type="RuleBase" id="RU000363"/>
    </source>
</evidence>
<dbReference type="SUPFAM" id="SSF51735">
    <property type="entry name" value="NAD(P)-binding Rossmann-fold domains"/>
    <property type="match status" value="1"/>
</dbReference>
<dbReference type="InterPro" id="IPR057326">
    <property type="entry name" value="KR_dom"/>
</dbReference>